<dbReference type="AlphaFoldDB" id="X0T6C2"/>
<dbReference type="InterPro" id="IPR050500">
    <property type="entry name" value="Phos_Acetyltrans/Butyryltrans"/>
</dbReference>
<name>X0T6C2_9ZZZZ</name>
<evidence type="ECO:0000259" key="1">
    <source>
        <dbReference type="Pfam" id="PF07085"/>
    </source>
</evidence>
<dbReference type="CDD" id="cd03109">
    <property type="entry name" value="DTBS"/>
    <property type="match status" value="1"/>
</dbReference>
<feature type="domain" description="DRTGG" evidence="1">
    <location>
        <begin position="202"/>
        <end position="308"/>
    </location>
</feature>
<dbReference type="SUPFAM" id="SSF75138">
    <property type="entry name" value="HprK N-terminal domain-like"/>
    <property type="match status" value="1"/>
</dbReference>
<accession>X0T6C2</accession>
<dbReference type="InterPro" id="IPR010766">
    <property type="entry name" value="DRTGG"/>
</dbReference>
<gene>
    <name evidence="2" type="ORF">S01H1_09422</name>
</gene>
<dbReference type="Gene3D" id="3.40.1390.20">
    <property type="entry name" value="HprK N-terminal domain-like"/>
    <property type="match status" value="1"/>
</dbReference>
<dbReference type="Gene3D" id="3.40.50.300">
    <property type="entry name" value="P-loop containing nucleotide triphosphate hydrolases"/>
    <property type="match status" value="1"/>
</dbReference>
<reference evidence="2" key="1">
    <citation type="journal article" date="2014" name="Front. Microbiol.">
        <title>High frequency of phylogenetically diverse reductive dehalogenase-homologous genes in deep subseafloor sedimentary metagenomes.</title>
        <authorList>
            <person name="Kawai M."/>
            <person name="Futagami T."/>
            <person name="Toyoda A."/>
            <person name="Takaki Y."/>
            <person name="Nishi S."/>
            <person name="Hori S."/>
            <person name="Arai W."/>
            <person name="Tsubouchi T."/>
            <person name="Morono Y."/>
            <person name="Uchiyama I."/>
            <person name="Ito T."/>
            <person name="Fujiyama A."/>
            <person name="Inagaki F."/>
            <person name="Takami H."/>
        </authorList>
    </citation>
    <scope>NUCLEOTIDE SEQUENCE</scope>
    <source>
        <strain evidence="2">Expedition CK06-06</strain>
    </source>
</reference>
<dbReference type="InterPro" id="IPR027417">
    <property type="entry name" value="P-loop_NTPase"/>
</dbReference>
<feature type="non-terminal residue" evidence="2">
    <location>
        <position position="1"/>
    </location>
</feature>
<protein>
    <recommendedName>
        <fullName evidence="1">DRTGG domain-containing protein</fullName>
    </recommendedName>
</protein>
<proteinExistence type="predicted"/>
<sequence length="343" mass="37378">TFSGKTALIAGLMQHLRQDGYRTGYLKPVSATPHVTGRRLADADAQFIKQTFDLAAPLSKIVPVELTASVVEEALRSKADLPTRVKTAFDELSADTDILIVEGGGDLAEGGLFGLSAPEIAELLDLPILVVSRYAARLTGDDILLARHILGDRLIGAVINAVPKRERDLFSNTVVPILEERSIPILGLLPRQRLLTAATVRELADGINGKILAGEEYTDALVENLAVGAMGVDHALTHFRRKPNKAVITGGDRSDIHLAALETSTRCLILTGDLYPSPQIIAQAEEQGVPIILSHQSTLETVETINQFFGRTRFHETQKLELFLQIFESNFDFTRLYQVLALG</sequence>
<organism evidence="2">
    <name type="scientific">marine sediment metagenome</name>
    <dbReference type="NCBI Taxonomy" id="412755"/>
    <lineage>
        <taxon>unclassified sequences</taxon>
        <taxon>metagenomes</taxon>
        <taxon>ecological metagenomes</taxon>
    </lineage>
</organism>
<comment type="caution">
    <text evidence="2">The sequence shown here is derived from an EMBL/GenBank/DDBJ whole genome shotgun (WGS) entry which is preliminary data.</text>
</comment>
<dbReference type="Pfam" id="PF13500">
    <property type="entry name" value="AAA_26"/>
    <property type="match status" value="1"/>
</dbReference>
<dbReference type="PANTHER" id="PTHR43356:SF2">
    <property type="entry name" value="PHOSPHATE ACETYLTRANSFERASE"/>
    <property type="match status" value="1"/>
</dbReference>
<dbReference type="Pfam" id="PF07085">
    <property type="entry name" value="DRTGG"/>
    <property type="match status" value="1"/>
</dbReference>
<evidence type="ECO:0000313" key="2">
    <source>
        <dbReference type="EMBL" id="GAF83737.1"/>
    </source>
</evidence>
<dbReference type="SUPFAM" id="SSF52540">
    <property type="entry name" value="P-loop containing nucleoside triphosphate hydrolases"/>
    <property type="match status" value="1"/>
</dbReference>
<dbReference type="EMBL" id="BARS01004815">
    <property type="protein sequence ID" value="GAF83737.1"/>
    <property type="molecule type" value="Genomic_DNA"/>
</dbReference>
<dbReference type="PANTHER" id="PTHR43356">
    <property type="entry name" value="PHOSPHATE ACETYLTRANSFERASE"/>
    <property type="match status" value="1"/>
</dbReference>
<dbReference type="InterPro" id="IPR028979">
    <property type="entry name" value="Ser_kin/Pase_Hpr-like_N_sf"/>
</dbReference>